<evidence type="ECO:0000256" key="6">
    <source>
        <dbReference type="ARBA" id="ARBA00022725"/>
    </source>
</evidence>
<evidence type="ECO:0000256" key="8">
    <source>
        <dbReference type="ARBA" id="ARBA00023136"/>
    </source>
</evidence>
<evidence type="ECO:0000256" key="1">
    <source>
        <dbReference type="ARBA" id="ARBA00004236"/>
    </source>
</evidence>
<dbReference type="OrthoDB" id="195015at2759"/>
<evidence type="ECO:0000313" key="15">
    <source>
        <dbReference type="EnsemblMetazoa" id="PHUM563950-PA"/>
    </source>
</evidence>
<evidence type="ECO:0000256" key="11">
    <source>
        <dbReference type="ARBA" id="ARBA00023180"/>
    </source>
</evidence>
<comment type="similarity">
    <text evidence="2">Belongs to the CD36 family.</text>
</comment>
<dbReference type="eggNOG" id="KOG3776">
    <property type="taxonomic scope" value="Eukaryota"/>
</dbReference>
<keyword evidence="3" id="KW-1003">Cell membrane</keyword>
<dbReference type="EnsemblMetazoa" id="PHUM563950-RA">
    <property type="protein sequence ID" value="PHUM563950-PA"/>
    <property type="gene ID" value="PHUM563950"/>
</dbReference>
<reference evidence="15" key="3">
    <citation type="submission" date="2021-02" db="UniProtKB">
        <authorList>
            <consortium name="EnsemblMetazoa"/>
        </authorList>
    </citation>
    <scope>IDENTIFICATION</scope>
    <source>
        <strain evidence="15">USDA</strain>
    </source>
</reference>
<dbReference type="GO" id="GO:0007608">
    <property type="term" value="P:sensory perception of smell"/>
    <property type="evidence" value="ECO:0007669"/>
    <property type="project" value="UniProtKB-KW"/>
</dbReference>
<evidence type="ECO:0000256" key="4">
    <source>
        <dbReference type="ARBA" id="ARBA00022606"/>
    </source>
</evidence>
<keyword evidence="11" id="KW-0325">Glycoprotein</keyword>
<keyword evidence="8 13" id="KW-0472">Membrane</keyword>
<dbReference type="PANTHER" id="PTHR11923:SF109">
    <property type="entry name" value="SENSORY NEURON MEMBRANE PROTEIN 2"/>
    <property type="match status" value="1"/>
</dbReference>
<gene>
    <name evidence="15" type="primary">8234768</name>
    <name evidence="14" type="ORF">Phum_PHUM563950</name>
</gene>
<proteinExistence type="inferred from homology"/>
<dbReference type="OMA" id="RIQINTY"/>
<keyword evidence="4" id="KW-0716">Sensory transduction</keyword>
<keyword evidence="9" id="KW-1015">Disulfide bond</keyword>
<evidence type="ECO:0000313" key="14">
    <source>
        <dbReference type="EMBL" id="EEB19249.1"/>
    </source>
</evidence>
<dbReference type="HOGENOM" id="CLU_1995329_0_0_1"/>
<reference evidence="14" key="2">
    <citation type="submission" date="2007-04" db="EMBL/GenBank/DDBJ databases">
        <title>The genome of the human body louse.</title>
        <authorList>
            <consortium name="The Human Body Louse Genome Consortium"/>
            <person name="Kirkness E."/>
            <person name="Walenz B."/>
            <person name="Hass B."/>
            <person name="Bruggner R."/>
            <person name="Strausberg R."/>
        </authorList>
    </citation>
    <scope>NUCLEOTIDE SEQUENCE</scope>
    <source>
        <strain evidence="14">USDA</strain>
    </source>
</reference>
<keyword evidence="10" id="KW-0675">Receptor</keyword>
<dbReference type="GeneID" id="8234768"/>
<dbReference type="RefSeq" id="XP_002431987.1">
    <property type="nucleotide sequence ID" value="XM_002431942.1"/>
</dbReference>
<feature type="transmembrane region" description="Helical" evidence="13">
    <location>
        <begin position="94"/>
        <end position="116"/>
    </location>
</feature>
<dbReference type="InterPro" id="IPR002159">
    <property type="entry name" value="CD36_fam"/>
</dbReference>
<evidence type="ECO:0000256" key="2">
    <source>
        <dbReference type="ARBA" id="ARBA00010532"/>
    </source>
</evidence>
<dbReference type="Proteomes" id="UP000009046">
    <property type="component" value="Unassembled WGS sequence"/>
</dbReference>
<sequence>MADPSYQVIEGLKPEKEKHELYLHLEPYTGYPLSAASRIQINTYLKSIDEVKIMKKFPNVLLPVVWAEEKVELTDDLINKINSELLDNMLIVDVVRWLIVGLGIVMVLTSVSYYLAKFRGGQDLN</sequence>
<evidence type="ECO:0000256" key="5">
    <source>
        <dbReference type="ARBA" id="ARBA00022692"/>
    </source>
</evidence>
<keyword evidence="6" id="KW-0552">Olfaction</keyword>
<dbReference type="KEGG" id="phu:Phum_PHUM563950"/>
<comment type="subcellular location">
    <subcellularLocation>
        <location evidence="1">Cell membrane</location>
    </subcellularLocation>
</comment>
<evidence type="ECO:0000256" key="10">
    <source>
        <dbReference type="ARBA" id="ARBA00023170"/>
    </source>
</evidence>
<dbReference type="AlphaFoldDB" id="E0W0U3"/>
<dbReference type="GO" id="GO:0005886">
    <property type="term" value="C:plasma membrane"/>
    <property type="evidence" value="ECO:0007669"/>
    <property type="project" value="UniProtKB-SubCell"/>
</dbReference>
<dbReference type="GO" id="GO:0005044">
    <property type="term" value="F:scavenger receptor activity"/>
    <property type="evidence" value="ECO:0007669"/>
    <property type="project" value="TreeGrafter"/>
</dbReference>
<organism>
    <name type="scientific">Pediculus humanus subsp. corporis</name>
    <name type="common">Body louse</name>
    <dbReference type="NCBI Taxonomy" id="121224"/>
    <lineage>
        <taxon>Eukaryota</taxon>
        <taxon>Metazoa</taxon>
        <taxon>Ecdysozoa</taxon>
        <taxon>Arthropoda</taxon>
        <taxon>Hexapoda</taxon>
        <taxon>Insecta</taxon>
        <taxon>Pterygota</taxon>
        <taxon>Neoptera</taxon>
        <taxon>Paraneoptera</taxon>
        <taxon>Psocodea</taxon>
        <taxon>Troctomorpha</taxon>
        <taxon>Phthiraptera</taxon>
        <taxon>Anoplura</taxon>
        <taxon>Pediculidae</taxon>
        <taxon>Pediculus</taxon>
    </lineage>
</organism>
<dbReference type="CTD" id="8234768"/>
<dbReference type="EMBL" id="AAZO01006851">
    <property type="status" value="NOT_ANNOTATED_CDS"/>
    <property type="molecule type" value="Genomic_DNA"/>
</dbReference>
<evidence type="ECO:0000256" key="9">
    <source>
        <dbReference type="ARBA" id="ARBA00023157"/>
    </source>
</evidence>
<evidence type="ECO:0000256" key="7">
    <source>
        <dbReference type="ARBA" id="ARBA00022989"/>
    </source>
</evidence>
<protein>
    <recommendedName>
        <fullName evidence="12">Sensory neuron membrane protein 2</fullName>
    </recommendedName>
</protein>
<evidence type="ECO:0000313" key="16">
    <source>
        <dbReference type="Proteomes" id="UP000009046"/>
    </source>
</evidence>
<dbReference type="VEuPathDB" id="VectorBase:PHUM563950"/>
<reference evidence="14" key="1">
    <citation type="submission" date="2007-04" db="EMBL/GenBank/DDBJ databases">
        <title>Annotation of Pediculus humanus corporis strain USDA.</title>
        <authorList>
            <person name="Kirkness E."/>
            <person name="Hannick L."/>
            <person name="Hass B."/>
            <person name="Bruggner R."/>
            <person name="Lawson D."/>
            <person name="Bidwell S."/>
            <person name="Joardar V."/>
            <person name="Caler E."/>
            <person name="Walenz B."/>
            <person name="Inman J."/>
            <person name="Schobel S."/>
            <person name="Galinsky K."/>
            <person name="Amedeo P."/>
            <person name="Strausberg R."/>
        </authorList>
    </citation>
    <scope>NUCLEOTIDE SEQUENCE</scope>
    <source>
        <strain evidence="14">USDA</strain>
    </source>
</reference>
<dbReference type="PANTHER" id="PTHR11923">
    <property type="entry name" value="SCAVENGER RECEPTOR CLASS B TYPE-1 SR-B1"/>
    <property type="match status" value="1"/>
</dbReference>
<dbReference type="EMBL" id="DS235862">
    <property type="protein sequence ID" value="EEB19249.1"/>
    <property type="molecule type" value="Genomic_DNA"/>
</dbReference>
<dbReference type="GO" id="GO:0005737">
    <property type="term" value="C:cytoplasm"/>
    <property type="evidence" value="ECO:0007669"/>
    <property type="project" value="TreeGrafter"/>
</dbReference>
<dbReference type="InParanoid" id="E0W0U3"/>
<dbReference type="Pfam" id="PF01130">
    <property type="entry name" value="CD36"/>
    <property type="match status" value="1"/>
</dbReference>
<evidence type="ECO:0000256" key="12">
    <source>
        <dbReference type="ARBA" id="ARBA00040645"/>
    </source>
</evidence>
<keyword evidence="16" id="KW-1185">Reference proteome</keyword>
<name>E0W0U3_PEDHC</name>
<accession>E0W0U3</accession>
<keyword evidence="5 13" id="KW-0812">Transmembrane</keyword>
<evidence type="ECO:0000256" key="3">
    <source>
        <dbReference type="ARBA" id="ARBA00022475"/>
    </source>
</evidence>
<keyword evidence="7 13" id="KW-1133">Transmembrane helix</keyword>
<evidence type="ECO:0000256" key="13">
    <source>
        <dbReference type="SAM" id="Phobius"/>
    </source>
</evidence>